<feature type="coiled-coil region" evidence="2">
    <location>
        <begin position="26"/>
        <end position="108"/>
    </location>
</feature>
<organism evidence="5 6">
    <name type="scientific">Spirulina subsalsa FACHB-351</name>
    <dbReference type="NCBI Taxonomy" id="234711"/>
    <lineage>
        <taxon>Bacteria</taxon>
        <taxon>Bacillati</taxon>
        <taxon>Cyanobacteriota</taxon>
        <taxon>Cyanophyceae</taxon>
        <taxon>Spirulinales</taxon>
        <taxon>Spirulinaceae</taxon>
        <taxon>Spirulina</taxon>
    </lineage>
</organism>
<dbReference type="RefSeq" id="WP_265264650.1">
    <property type="nucleotide sequence ID" value="NZ_JAIHOM010000047.1"/>
</dbReference>
<name>A0ABT3L5Q4_9CYAN</name>
<dbReference type="Pfam" id="PF10145">
    <property type="entry name" value="PhageMin_Tail"/>
    <property type="match status" value="1"/>
</dbReference>
<keyword evidence="1" id="KW-1188">Viral release from host cell</keyword>
<feature type="region of interest" description="Disordered" evidence="3">
    <location>
        <begin position="831"/>
        <end position="850"/>
    </location>
</feature>
<dbReference type="Proteomes" id="UP001526426">
    <property type="component" value="Unassembled WGS sequence"/>
</dbReference>
<gene>
    <name evidence="5" type="ORF">K4A83_11240</name>
</gene>
<dbReference type="PANTHER" id="PTHR37813:SF1">
    <property type="entry name" value="FELS-2 PROPHAGE PROTEIN"/>
    <property type="match status" value="1"/>
</dbReference>
<dbReference type="PANTHER" id="PTHR37813">
    <property type="entry name" value="FELS-2 PROPHAGE PROTEIN"/>
    <property type="match status" value="1"/>
</dbReference>
<evidence type="ECO:0000256" key="1">
    <source>
        <dbReference type="ARBA" id="ARBA00022612"/>
    </source>
</evidence>
<comment type="caution">
    <text evidence="5">The sequence shown here is derived from an EMBL/GenBank/DDBJ whole genome shotgun (WGS) entry which is preliminary data.</text>
</comment>
<evidence type="ECO:0000256" key="3">
    <source>
        <dbReference type="SAM" id="MobiDB-lite"/>
    </source>
</evidence>
<evidence type="ECO:0000256" key="2">
    <source>
        <dbReference type="SAM" id="Coils"/>
    </source>
</evidence>
<feature type="domain" description="Phage tail tape measure protein" evidence="4">
    <location>
        <begin position="243"/>
        <end position="447"/>
    </location>
</feature>
<evidence type="ECO:0000313" key="5">
    <source>
        <dbReference type="EMBL" id="MCW6036832.1"/>
    </source>
</evidence>
<evidence type="ECO:0000313" key="6">
    <source>
        <dbReference type="Proteomes" id="UP001526426"/>
    </source>
</evidence>
<proteinExistence type="predicted"/>
<dbReference type="InterPro" id="IPR010090">
    <property type="entry name" value="Phage_tape_meas"/>
</dbReference>
<evidence type="ECO:0000259" key="4">
    <source>
        <dbReference type="Pfam" id="PF10145"/>
    </source>
</evidence>
<dbReference type="EMBL" id="JAIHOM010000047">
    <property type="protein sequence ID" value="MCW6036832.1"/>
    <property type="molecule type" value="Genomic_DNA"/>
</dbReference>
<reference evidence="5 6" key="1">
    <citation type="submission" date="2021-08" db="EMBL/GenBank/DDBJ databases">
        <title>Draft genome sequence of Spirulina subsalsa with high tolerance to salinity and hype-accumulation of phycocyanin.</title>
        <authorList>
            <person name="Pei H."/>
            <person name="Jiang L."/>
        </authorList>
    </citation>
    <scope>NUCLEOTIDE SEQUENCE [LARGE SCALE GENOMIC DNA]</scope>
    <source>
        <strain evidence="5 6">FACHB-351</strain>
    </source>
</reference>
<protein>
    <submittedName>
        <fullName evidence="5">Phage tail tape measure protein</fullName>
    </submittedName>
</protein>
<accession>A0ABT3L5Q4</accession>
<keyword evidence="2" id="KW-0175">Coiled coil</keyword>
<keyword evidence="6" id="KW-1185">Reference proteome</keyword>
<dbReference type="NCBIfam" id="TIGR01760">
    <property type="entry name" value="tape_meas_TP901"/>
    <property type="match status" value="1"/>
</dbReference>
<sequence>MASRYSVTLAAEDGYSAAFRSFADASRNMEEQIRGNQAELRNLNRVAREMSGYQGLQNDLQATGTALDEAREKQARLAREMRQAEEPSKRLQREYDRATATVSTLSAEHRAQTNELNRLEGSLQSAGVDLSRFADEQRRIEDATRSTNAVLDDQRSRMQAVSDAQARVTAAEGRIADNRAERSRLRGEIAETIALGYIASRPLNSAMNLQTAMADVAKVIDFEEGERERYANANLRLASDRLIASSGMGATDIAAIQYAAGQSGIFNDVSGDERFQGVMDFTRQAAIMAAAFDIDAGQAGSSMVSWRMGMGLDGDQVAQLADATNFLGNSFNTTAADLAEMLTRQGALAVNAGMTPEQAAALGAAFLNPGTDARVAGTGMKNFLLALNQGGAASGKRREAWEELGFAPEDLARRMQQDAPAVIQDVLKAIRALPEEERTGVSEVLFGRESISAISPLLANLDEVDRAFSLTSDQARYTGSMLREAEGVADTSRTTTNVFFSELSRLVTQIGTGMLPVLDAVLPPLTSVVGLLADFTEQNSTLVGVLAAGAAGLIAMKAAVLGVRYAGLLTGQVFNQGALMRARLDQRTAQTALVADGAVTRLNGAIARLAAVGGAAGAGGGRGGRGGRRGAGMGGAAAGAAGGAAAAGAAGRGGAAAAGGWRGTMAGIGNSRAMRWGGRVAMPLALIGGTAGIAHAASDGDAETIGGATGSMLGGMGGWMGGAAGGAALGTMIMPGVGTAVGGAVGGIAGGIAGTAAGQYVGEKAGALWRWAFGDDDPDDQAHLAAMLQPAAAGSSSSAGGGGILGGSSGSFTQQVRDATREDVLEELDERLRNPRDQLGEPGEIAGTINQTNQTDSRVISPTFDIKIEASGNAERDQELLDRLMERLRNELMPLLGAGTSGIDVRLDASLTDRSD</sequence>